<organism evidence="2 3">
    <name type="scientific">Drechslerella stenobrocha 248</name>
    <dbReference type="NCBI Taxonomy" id="1043628"/>
    <lineage>
        <taxon>Eukaryota</taxon>
        <taxon>Fungi</taxon>
        <taxon>Dikarya</taxon>
        <taxon>Ascomycota</taxon>
        <taxon>Pezizomycotina</taxon>
        <taxon>Orbiliomycetes</taxon>
        <taxon>Orbiliales</taxon>
        <taxon>Orbiliaceae</taxon>
        <taxon>Drechslerella</taxon>
    </lineage>
</organism>
<keyword evidence="1" id="KW-1133">Transmembrane helix</keyword>
<evidence type="ECO:0000256" key="1">
    <source>
        <dbReference type="SAM" id="Phobius"/>
    </source>
</evidence>
<evidence type="ECO:0000313" key="3">
    <source>
        <dbReference type="Proteomes" id="UP000024837"/>
    </source>
</evidence>
<keyword evidence="1" id="KW-0812">Transmembrane</keyword>
<dbReference type="HOGENOM" id="CLU_008809_1_0_1"/>
<dbReference type="PANTHER" id="PTHR35041">
    <property type="entry name" value="MEDIATOR OF RNA POLYMERASE II TRANSCRIPTION SUBUNIT 1"/>
    <property type="match status" value="1"/>
</dbReference>
<dbReference type="Proteomes" id="UP000024837">
    <property type="component" value="Unassembled WGS sequence"/>
</dbReference>
<gene>
    <name evidence="2" type="ORF">DRE_01802</name>
</gene>
<keyword evidence="3" id="KW-1185">Reference proteome</keyword>
<dbReference type="AlphaFoldDB" id="W7IH64"/>
<evidence type="ECO:0000313" key="2">
    <source>
        <dbReference type="EMBL" id="EWC48580.1"/>
    </source>
</evidence>
<dbReference type="OrthoDB" id="5340195at2759"/>
<protein>
    <submittedName>
        <fullName evidence="2">Uncharacterized protein</fullName>
    </submittedName>
</protein>
<feature type="transmembrane region" description="Helical" evidence="1">
    <location>
        <begin position="134"/>
        <end position="151"/>
    </location>
</feature>
<name>W7IH64_9PEZI</name>
<keyword evidence="1" id="KW-0472">Membrane</keyword>
<reference evidence="2 3" key="1">
    <citation type="submission" date="2013-05" db="EMBL/GenBank/DDBJ databases">
        <title>Drechslerella stenobrocha genome reveals carnivorous origination and mechanical trapping mechanism of predatory fungi.</title>
        <authorList>
            <person name="Liu X."/>
            <person name="Zhang W."/>
            <person name="Liu K."/>
        </authorList>
    </citation>
    <scope>NUCLEOTIDE SEQUENCE [LARGE SCALE GENOMIC DNA]</scope>
    <source>
        <strain evidence="2 3">248</strain>
    </source>
</reference>
<proteinExistence type="predicted"/>
<feature type="transmembrane region" description="Helical" evidence="1">
    <location>
        <begin position="488"/>
        <end position="509"/>
    </location>
</feature>
<feature type="transmembrane region" description="Helical" evidence="1">
    <location>
        <begin position="65"/>
        <end position="90"/>
    </location>
</feature>
<dbReference type="PANTHER" id="PTHR35041:SF3">
    <property type="entry name" value="FORMYLMETHIONINE DEFORMYLASE-LIKE PROTEIN"/>
    <property type="match status" value="1"/>
</dbReference>
<dbReference type="EMBL" id="KI966372">
    <property type="protein sequence ID" value="EWC48580.1"/>
    <property type="molecule type" value="Genomic_DNA"/>
</dbReference>
<sequence>MSTPSPKDDLLQEPKYEVQPRPSRWGITWRSPTLAVGAFIAGLATAIGNHFFFTRLHNAPYENVVWVGRYALVLALVVKTCFAVTVLVCYEQIVWMGLRHQKKGISIRAIDALFGATYQVISLFYPSLWLQHPIAAVMIALRWLLPLISIVSPTTLTVQVRETVDFAGCQVPSLNFSADSIPSQLGVDPTAAVMTDLVQSEYTGNRWFTTPLASKIGTLTALLGQPVNFESPCGLNCSYTVEYYAPVWQCADVDPRDQAAPWELANITNAPWASSNIGRRPYTSTYKYVAEVSSETGKLWVGHLIWRNVTEDSNTTFWDRYGLETFTCHNYNASISVRQGFLNGEQRASVVERINYGERVDPYLTDAWVEDRRIPRVVLQRHQLSYEMLAELFVGSISYESRAGRDFITNTSILNMPAFLRDSPSGASGGQNGELKDQLRPLVEQLSLNFSMSIMGFPQLVVQQLQDGNCTMTTSSNVWRYESRNLTIAYAVGAVVAFLALGLGALGVMKNGVVTELSFSQVVATTRNPELDELMRGNCVGNNQLKPSSLYDVKLRLGELGEEHAAFGTPESVTTIRRGARYI</sequence>
<feature type="transmembrane region" description="Helical" evidence="1">
    <location>
        <begin position="34"/>
        <end position="53"/>
    </location>
</feature>
<accession>W7IH64</accession>